<dbReference type="RefSeq" id="WP_192376946.1">
    <property type="nucleotide sequence ID" value="NZ_CAJHIV010000001.1"/>
</dbReference>
<dbReference type="Proteomes" id="UP000652176">
    <property type="component" value="Unassembled WGS sequence"/>
</dbReference>
<proteinExistence type="predicted"/>
<keyword evidence="2" id="KW-1003">Cell membrane</keyword>
<keyword evidence="5 6" id="KW-0472">Membrane</keyword>
<dbReference type="EMBL" id="JACXSS010000001">
    <property type="protein sequence ID" value="MBD9358750.1"/>
    <property type="molecule type" value="Genomic_DNA"/>
</dbReference>
<gene>
    <name evidence="7" type="ORF">IE877_23230</name>
</gene>
<evidence type="ECO:0000256" key="2">
    <source>
        <dbReference type="ARBA" id="ARBA00022475"/>
    </source>
</evidence>
<accession>A0ABR9D727</accession>
<evidence type="ECO:0000256" key="1">
    <source>
        <dbReference type="ARBA" id="ARBA00004651"/>
    </source>
</evidence>
<evidence type="ECO:0000256" key="3">
    <source>
        <dbReference type="ARBA" id="ARBA00022692"/>
    </source>
</evidence>
<comment type="caution">
    <text evidence="7">The sequence shown here is derived from an EMBL/GenBank/DDBJ whole genome shotgun (WGS) entry which is preliminary data.</text>
</comment>
<evidence type="ECO:0000256" key="5">
    <source>
        <dbReference type="ARBA" id="ARBA00023136"/>
    </source>
</evidence>
<sequence length="150" mass="16686">MKPELLIKFLKGFNDFLHVLMAIALAIASLMVVWESIQEFIVENQVHHLGLGFAFLHALATLFLVWTFSSLIAAEISYVQTGSIHLRVFVDVAMITLMRQIIIAPVKSAGSNLPSDEVFDPWQYGLLLLALLITGIVHKLVGDTEIEKAK</sequence>
<evidence type="ECO:0000313" key="7">
    <source>
        <dbReference type="EMBL" id="MBD9358750.1"/>
    </source>
</evidence>
<keyword evidence="8" id="KW-1185">Reference proteome</keyword>
<feature type="transmembrane region" description="Helical" evidence="6">
    <location>
        <begin position="12"/>
        <end position="34"/>
    </location>
</feature>
<evidence type="ECO:0000256" key="4">
    <source>
        <dbReference type="ARBA" id="ARBA00022989"/>
    </source>
</evidence>
<feature type="transmembrane region" description="Helical" evidence="6">
    <location>
        <begin position="122"/>
        <end position="141"/>
    </location>
</feature>
<comment type="subcellular location">
    <subcellularLocation>
        <location evidence="1">Cell membrane</location>
        <topology evidence="1">Multi-pass membrane protein</topology>
    </subcellularLocation>
</comment>
<name>A0ABR9D727_9GAMM</name>
<dbReference type="Pfam" id="PF06146">
    <property type="entry name" value="PsiE"/>
    <property type="match status" value="1"/>
</dbReference>
<feature type="transmembrane region" description="Helical" evidence="6">
    <location>
        <begin position="54"/>
        <end position="72"/>
    </location>
</feature>
<reference evidence="7 8" key="1">
    <citation type="submission" date="2020-09" db="EMBL/GenBank/DDBJ databases">
        <title>Methylomonas albis sp. nov. and Methylomonas fluvii sp. nov.: Two cold-adapted methanotrophs from the River Elbe and an amended description of Methylovulum psychrotolerans strain Eb1.</title>
        <authorList>
            <person name="Bussmann I.K."/>
            <person name="Klings K.-W."/>
            <person name="Warnstedt J."/>
            <person name="Hoppert M."/>
            <person name="Saborowski A."/>
            <person name="Horn F."/>
            <person name="Liebner S."/>
        </authorList>
    </citation>
    <scope>NUCLEOTIDE SEQUENCE [LARGE SCALE GENOMIC DNA]</scope>
    <source>
        <strain evidence="7 8">EbA</strain>
    </source>
</reference>
<protein>
    <submittedName>
        <fullName evidence="7">Phosphate-starvation-inducible PsiE family protein</fullName>
    </submittedName>
</protein>
<evidence type="ECO:0000256" key="6">
    <source>
        <dbReference type="SAM" id="Phobius"/>
    </source>
</evidence>
<keyword evidence="3 6" id="KW-0812">Transmembrane</keyword>
<evidence type="ECO:0000313" key="8">
    <source>
        <dbReference type="Proteomes" id="UP000652176"/>
    </source>
</evidence>
<dbReference type="InterPro" id="IPR020948">
    <property type="entry name" value="P_starv_induced_PsiE-like"/>
</dbReference>
<feature type="transmembrane region" description="Helical" evidence="6">
    <location>
        <begin position="84"/>
        <end position="102"/>
    </location>
</feature>
<organism evidence="7 8">
    <name type="scientific">Methylomonas albis</name>
    <dbReference type="NCBI Taxonomy" id="1854563"/>
    <lineage>
        <taxon>Bacteria</taxon>
        <taxon>Pseudomonadati</taxon>
        <taxon>Pseudomonadota</taxon>
        <taxon>Gammaproteobacteria</taxon>
        <taxon>Methylococcales</taxon>
        <taxon>Methylococcaceae</taxon>
        <taxon>Methylomonas</taxon>
    </lineage>
</organism>
<keyword evidence="4 6" id="KW-1133">Transmembrane helix</keyword>